<feature type="region of interest" description="Disordered" evidence="1">
    <location>
        <begin position="1"/>
        <end position="41"/>
    </location>
</feature>
<dbReference type="Gene3D" id="1.25.40.620">
    <property type="match status" value="1"/>
</dbReference>
<dbReference type="GO" id="GO:0046906">
    <property type="term" value="F:tetrapyrrole binding"/>
    <property type="evidence" value="ECO:0007669"/>
    <property type="project" value="TreeGrafter"/>
</dbReference>
<feature type="domain" description="GUN4-like" evidence="2">
    <location>
        <begin position="61"/>
        <end position="194"/>
    </location>
</feature>
<dbReference type="Pfam" id="PF05419">
    <property type="entry name" value="GUN4"/>
    <property type="match status" value="1"/>
</dbReference>
<dbReference type="PANTHER" id="PTHR34800:SF1">
    <property type="entry name" value="TETRAPYRROLE-BINDING PROTEIN, CHLOROPLASTIC"/>
    <property type="match status" value="1"/>
</dbReference>
<protein>
    <submittedName>
        <fullName evidence="3">GUN4 domian containing protein</fullName>
    </submittedName>
</protein>
<dbReference type="PANTHER" id="PTHR34800">
    <property type="entry name" value="TETRAPYRROLE-BINDING PROTEIN, CHLOROPLASTIC"/>
    <property type="match status" value="1"/>
</dbReference>
<dbReference type="InterPro" id="IPR037215">
    <property type="entry name" value="GUN4-like_sf"/>
</dbReference>
<name>A0A4Y7LM55_9CYAN</name>
<evidence type="ECO:0000259" key="2">
    <source>
        <dbReference type="Pfam" id="PF05419"/>
    </source>
</evidence>
<dbReference type="SUPFAM" id="SSF140869">
    <property type="entry name" value="GUN4-like"/>
    <property type="match status" value="1"/>
</dbReference>
<organism evidence="3">
    <name type="scientific">Arthrospira sp. SRM16</name>
    <dbReference type="NCBI Taxonomy" id="1929211"/>
    <lineage>
        <taxon>Bacteria</taxon>
        <taxon>Bacillati</taxon>
        <taxon>Cyanobacteriota</taxon>
        <taxon>Cyanophyceae</taxon>
        <taxon>Oscillatoriophycideae</taxon>
        <taxon>Oscillatoriales</taxon>
        <taxon>Microcoleaceae</taxon>
        <taxon>Arthrospira</taxon>
    </lineage>
</organism>
<sequence>MSEDTQQFESTDLPSEDPTPSPNLPLETSETSHAPVSSSSLEERVTKLEDTLAQILSLLSDKYRYGRLQNLLAEGNWREADLETTKVMLEIATQAYHDDLKPDDVMIFPCSALHLIDSLWVKYSNNRFGFSVQRQIYTDLGGDDDISKIDIDLLTQVSDRLGWREEHKWLDYPDLNFTISAPPGCHPSNWWRSAYGAKMAVYFLARLIRCGV</sequence>
<feature type="compositionally biased region" description="Polar residues" evidence="1">
    <location>
        <begin position="1"/>
        <end position="13"/>
    </location>
</feature>
<dbReference type="GO" id="GO:0030288">
    <property type="term" value="C:outer membrane-bounded periplasmic space"/>
    <property type="evidence" value="ECO:0007669"/>
    <property type="project" value="TreeGrafter"/>
</dbReference>
<feature type="compositionally biased region" description="Polar residues" evidence="1">
    <location>
        <begin position="26"/>
        <end position="40"/>
    </location>
</feature>
<dbReference type="InterPro" id="IPR008629">
    <property type="entry name" value="GUN4-like"/>
</dbReference>
<dbReference type="Gene3D" id="1.10.10.1770">
    <property type="entry name" value="Gun4-like"/>
    <property type="match status" value="1"/>
</dbReference>
<dbReference type="AlphaFoldDB" id="A0A4Y7LM55"/>
<gene>
    <name evidence="3" type="primary">A-GUN4</name>
</gene>
<evidence type="ECO:0000313" key="3">
    <source>
        <dbReference type="EMBL" id="SMZ64483.1"/>
    </source>
</evidence>
<accession>A0A4Y7LM55</accession>
<dbReference type="EMBL" id="LT883587">
    <property type="protein sequence ID" value="SMZ64483.1"/>
    <property type="molecule type" value="mRNA"/>
</dbReference>
<evidence type="ECO:0000256" key="1">
    <source>
        <dbReference type="SAM" id="MobiDB-lite"/>
    </source>
</evidence>
<reference evidence="3" key="1">
    <citation type="submission" date="2017-06" db="EMBL/GenBank/DDBJ databases">
        <authorList>
            <person name="Nizam F."/>
        </authorList>
    </citation>
    <scope>NUCLEOTIDE SEQUENCE</scope>
    <source>
        <strain evidence="3">SRM16</strain>
    </source>
</reference>
<reference evidence="3" key="2">
    <citation type="submission" date="2019-06" db="EMBL/GenBank/DDBJ databases">
        <title>Genes from Arthrospira platensis.</title>
        <authorList>
            <person name="Faizal N."/>
            <person name="Venkatesh K."/>
            <person name="Arockiaraj J."/>
        </authorList>
    </citation>
    <scope>NUCLEOTIDE SEQUENCE</scope>
    <source>
        <strain evidence="3">SRM16</strain>
    </source>
</reference>
<proteinExistence type="evidence at transcript level"/>
<dbReference type="CDD" id="cd16383">
    <property type="entry name" value="GUN4"/>
    <property type="match status" value="1"/>
</dbReference>